<dbReference type="Proteomes" id="UP001652600">
    <property type="component" value="Chromosome 10"/>
</dbReference>
<feature type="region of interest" description="Disordered" evidence="2">
    <location>
        <begin position="285"/>
        <end position="307"/>
    </location>
</feature>
<sequence length="389" mass="42593">MEIKPTPSSPPTTEIKPEIKSTPSSPPTASLTLTQTQTSPSLLFNHHHHHHQLPDDNPSPKENHVSTGGGGGGGGGGGKRLKRDEWSDGAVSTLLDAYESKWILRNRAKLKGHDWEDVARHVSSRSNFTKSSKTHTQCKNKIESMKKKCRAIPASAASSWPWNHRVQHFLGGNSNLTPPPSPPPPLVDLVDPPPPPPSPPPFLSPQNSHGSNGVDNINPSPKEDGVDNGRGGDELLSEKNKNKNKNNSNNKKKMVPEKTDSSSSTPAAIVYSTSDEKLGKGVAAMRSKLQQSKMKKKKRRRRSGEVDSLEEIAGSIRWLAEVVVRSEQARMEMIKDIEKMRAEAEAKRGELDLKRTQIIANTQLEIAKLFGSPTTKPLVDHSSLRIART</sequence>
<accession>A0A1S3BGZ0</accession>
<organism evidence="4 5">
    <name type="scientific">Cucumis melo</name>
    <name type="common">Muskmelon</name>
    <dbReference type="NCBI Taxonomy" id="3656"/>
    <lineage>
        <taxon>Eukaryota</taxon>
        <taxon>Viridiplantae</taxon>
        <taxon>Streptophyta</taxon>
        <taxon>Embryophyta</taxon>
        <taxon>Tracheophyta</taxon>
        <taxon>Spermatophyta</taxon>
        <taxon>Magnoliopsida</taxon>
        <taxon>eudicotyledons</taxon>
        <taxon>Gunneridae</taxon>
        <taxon>Pentapetalae</taxon>
        <taxon>rosids</taxon>
        <taxon>fabids</taxon>
        <taxon>Cucurbitales</taxon>
        <taxon>Cucurbitaceae</taxon>
        <taxon>Benincaseae</taxon>
        <taxon>Cucumis</taxon>
    </lineage>
</organism>
<dbReference type="PANTHER" id="PTHR31307">
    <property type="entry name" value="TRIHELIX TRANSCRIPTION FACTOR ASIL2"/>
    <property type="match status" value="1"/>
</dbReference>
<reference evidence="5" key="1">
    <citation type="submission" date="2025-08" db="UniProtKB">
        <authorList>
            <consortium name="RefSeq"/>
        </authorList>
    </citation>
    <scope>IDENTIFICATION</scope>
    <source>
        <tissue evidence="5">Stem</tissue>
    </source>
</reference>
<dbReference type="FunCoup" id="A0A1S3BGZ0">
    <property type="interactions" value="93"/>
</dbReference>
<feature type="region of interest" description="Disordered" evidence="2">
    <location>
        <begin position="171"/>
        <end position="266"/>
    </location>
</feature>
<evidence type="ECO:0000256" key="1">
    <source>
        <dbReference type="SAM" id="Coils"/>
    </source>
</evidence>
<dbReference type="PANTHER" id="PTHR31307:SF7">
    <property type="entry name" value="SEQUENCE-SPECIFIC DNA BINDING TRANSCRIPTION FACTOR"/>
    <property type="match status" value="1"/>
</dbReference>
<feature type="coiled-coil region" evidence="1">
    <location>
        <begin position="330"/>
        <end position="357"/>
    </location>
</feature>
<proteinExistence type="predicted"/>
<gene>
    <name evidence="5" type="primary">LOC103489520</name>
</gene>
<dbReference type="InterPro" id="IPR044822">
    <property type="entry name" value="Myb_DNA-bind_4"/>
</dbReference>
<dbReference type="InterPro" id="IPR044823">
    <property type="entry name" value="ASIL1/2-like"/>
</dbReference>
<dbReference type="KEGG" id="cmo:103489520"/>
<dbReference type="InParanoid" id="A0A1S3BGZ0"/>
<feature type="compositionally biased region" description="Basic and acidic residues" evidence="2">
    <location>
        <begin position="52"/>
        <end position="64"/>
    </location>
</feature>
<feature type="compositionally biased region" description="Pro residues" evidence="2">
    <location>
        <begin position="177"/>
        <end position="203"/>
    </location>
</feature>
<dbReference type="Pfam" id="PF13837">
    <property type="entry name" value="Myb_DNA-bind_4"/>
    <property type="match status" value="1"/>
</dbReference>
<protein>
    <submittedName>
        <fullName evidence="5">Trihelix transcription factor ENAP2</fullName>
    </submittedName>
</protein>
<keyword evidence="4" id="KW-1185">Reference proteome</keyword>
<feature type="compositionally biased region" description="Low complexity" evidence="2">
    <location>
        <begin position="21"/>
        <end position="43"/>
    </location>
</feature>
<dbReference type="GeneID" id="103489520"/>
<evidence type="ECO:0000259" key="3">
    <source>
        <dbReference type="Pfam" id="PF13837"/>
    </source>
</evidence>
<evidence type="ECO:0000256" key="2">
    <source>
        <dbReference type="SAM" id="MobiDB-lite"/>
    </source>
</evidence>
<feature type="compositionally biased region" description="Basic and acidic residues" evidence="2">
    <location>
        <begin position="221"/>
        <end position="241"/>
    </location>
</feature>
<feature type="region of interest" description="Disordered" evidence="2">
    <location>
        <begin position="1"/>
        <end position="84"/>
    </location>
</feature>
<evidence type="ECO:0000313" key="5">
    <source>
        <dbReference type="RefSeq" id="XP_008446967.2"/>
    </source>
</evidence>
<feature type="domain" description="Myb/SANT-like DNA-binding" evidence="3">
    <location>
        <begin position="83"/>
        <end position="161"/>
    </location>
</feature>
<feature type="compositionally biased region" description="Basic residues" evidence="2">
    <location>
        <begin position="293"/>
        <end position="302"/>
    </location>
</feature>
<name>A0A1S3BGZ0_CUCME</name>
<dbReference type="eggNOG" id="KOG4282">
    <property type="taxonomic scope" value="Eukaryota"/>
</dbReference>
<feature type="compositionally biased region" description="Polar residues" evidence="2">
    <location>
        <begin position="204"/>
        <end position="219"/>
    </location>
</feature>
<feature type="compositionally biased region" description="Gly residues" evidence="2">
    <location>
        <begin position="67"/>
        <end position="78"/>
    </location>
</feature>
<dbReference type="RefSeq" id="XP_008446967.2">
    <property type="nucleotide sequence ID" value="XM_008448745.3"/>
</dbReference>
<keyword evidence="1" id="KW-0175">Coiled coil</keyword>
<evidence type="ECO:0000313" key="4">
    <source>
        <dbReference type="Proteomes" id="UP001652600"/>
    </source>
</evidence>